<sequence>MKIVKEFILREIAGECVLVPTGATSQEFNGMITISDTAKFIWENIEKVDSLEEMIQMVLDTYEIDEETARRDTIAFVGALVENGFIECTREDGTW</sequence>
<evidence type="ECO:0000313" key="2">
    <source>
        <dbReference type="EMBL" id="MZK17431.1"/>
    </source>
</evidence>
<gene>
    <name evidence="2" type="ORF">GT565_04755</name>
    <name evidence="1" type="ORF">GT576_08605</name>
</gene>
<reference evidence="3 4" key="1">
    <citation type="journal article" date="2019" name="Nat. Med.">
        <title>A library of human gut bacterial isolates paired with longitudinal multiomics data enables mechanistic microbiome research.</title>
        <authorList>
            <person name="Poyet M."/>
            <person name="Groussin M."/>
            <person name="Gibbons S.M."/>
            <person name="Avila-Pacheco J."/>
            <person name="Jiang X."/>
            <person name="Kearney S.M."/>
            <person name="Perrotta A.R."/>
            <person name="Berdy B."/>
            <person name="Zhao S."/>
            <person name="Lieberman T.D."/>
            <person name="Swanson P.K."/>
            <person name="Smith M."/>
            <person name="Roesemann S."/>
            <person name="Alexander J.E."/>
            <person name="Rich S.A."/>
            <person name="Livny J."/>
            <person name="Vlamakis H."/>
            <person name="Clish C."/>
            <person name="Bullock K."/>
            <person name="Deik A."/>
            <person name="Scott J."/>
            <person name="Pierce K.A."/>
            <person name="Xavier R.J."/>
            <person name="Alm E.J."/>
        </authorList>
    </citation>
    <scope>NUCLEOTIDE SEQUENCE [LARGE SCALE GENOMIC DNA]</scope>
    <source>
        <strain evidence="1 4">BIOML-A1</strain>
        <strain evidence="2 3">BIOML-A7</strain>
    </source>
</reference>
<dbReference type="GeneID" id="93138118"/>
<proteinExistence type="predicted"/>
<dbReference type="RefSeq" id="WP_006427212.1">
    <property type="nucleotide sequence ID" value="NZ_CP094679.1"/>
</dbReference>
<evidence type="ECO:0000313" key="3">
    <source>
        <dbReference type="Proteomes" id="UP000446719"/>
    </source>
</evidence>
<organism evidence="1 4">
    <name type="scientific">Dorea longicatena</name>
    <dbReference type="NCBI Taxonomy" id="88431"/>
    <lineage>
        <taxon>Bacteria</taxon>
        <taxon>Bacillati</taxon>
        <taxon>Bacillota</taxon>
        <taxon>Clostridia</taxon>
        <taxon>Lachnospirales</taxon>
        <taxon>Lachnospiraceae</taxon>
        <taxon>Dorea</taxon>
    </lineage>
</organism>
<dbReference type="InterPro" id="IPR041881">
    <property type="entry name" value="PqqD_sf"/>
</dbReference>
<dbReference type="Proteomes" id="UP000449249">
    <property type="component" value="Unassembled WGS sequence"/>
</dbReference>
<dbReference type="Pfam" id="PF05402">
    <property type="entry name" value="PqqD"/>
    <property type="match status" value="1"/>
</dbReference>
<evidence type="ECO:0000313" key="4">
    <source>
        <dbReference type="Proteomes" id="UP000449249"/>
    </source>
</evidence>
<comment type="caution">
    <text evidence="1">The sequence shown here is derived from an EMBL/GenBank/DDBJ whole genome shotgun (WGS) entry which is preliminary data.</text>
</comment>
<dbReference type="EMBL" id="WWSH01000006">
    <property type="protein sequence ID" value="MZK10398.1"/>
    <property type="molecule type" value="Genomic_DNA"/>
</dbReference>
<dbReference type="InterPro" id="IPR008792">
    <property type="entry name" value="PQQD"/>
</dbReference>
<evidence type="ECO:0000313" key="1">
    <source>
        <dbReference type="EMBL" id="MZK10398.1"/>
    </source>
</evidence>
<dbReference type="EMBL" id="WWSB01000004">
    <property type="protein sequence ID" value="MZK17431.1"/>
    <property type="molecule type" value="Genomic_DNA"/>
</dbReference>
<dbReference type="Gene3D" id="1.10.10.1150">
    <property type="entry name" value="Coenzyme PQQ synthesis protein D (PqqD)"/>
    <property type="match status" value="1"/>
</dbReference>
<protein>
    <submittedName>
        <fullName evidence="1">PqqD family peptide modification chaperone</fullName>
    </submittedName>
</protein>
<dbReference type="AlphaFoldDB" id="A0A6N9JVW4"/>
<name>A0A6N9JVW4_9FIRM</name>
<accession>A0A6N9JVW4</accession>
<dbReference type="Proteomes" id="UP000446719">
    <property type="component" value="Unassembled WGS sequence"/>
</dbReference>